<accession>A0A381S6R2</accession>
<organism evidence="1">
    <name type="scientific">marine metagenome</name>
    <dbReference type="NCBI Taxonomy" id="408172"/>
    <lineage>
        <taxon>unclassified sequences</taxon>
        <taxon>metagenomes</taxon>
        <taxon>ecological metagenomes</taxon>
    </lineage>
</organism>
<dbReference type="AlphaFoldDB" id="A0A381S6R2"/>
<gene>
    <name evidence="1" type="ORF">METZ01_LOCUS50801</name>
</gene>
<evidence type="ECO:0000313" key="1">
    <source>
        <dbReference type="EMBL" id="SUZ97947.1"/>
    </source>
</evidence>
<reference evidence="1" key="1">
    <citation type="submission" date="2018-05" db="EMBL/GenBank/DDBJ databases">
        <authorList>
            <person name="Lanie J.A."/>
            <person name="Ng W.-L."/>
            <person name="Kazmierczak K.M."/>
            <person name="Andrzejewski T.M."/>
            <person name="Davidsen T.M."/>
            <person name="Wayne K.J."/>
            <person name="Tettelin H."/>
            <person name="Glass J.I."/>
            <person name="Rusch D."/>
            <person name="Podicherti R."/>
            <person name="Tsui H.-C.T."/>
            <person name="Winkler M.E."/>
        </authorList>
    </citation>
    <scope>NUCLEOTIDE SEQUENCE</scope>
</reference>
<name>A0A381S6R2_9ZZZZ</name>
<protein>
    <submittedName>
        <fullName evidence="1">Uncharacterized protein</fullName>
    </submittedName>
</protein>
<proteinExistence type="predicted"/>
<sequence length="26" mass="3089">MVAWFFELDGWSKDPTTTATNWELDQ</sequence>
<dbReference type="EMBL" id="UINC01002556">
    <property type="protein sequence ID" value="SUZ97947.1"/>
    <property type="molecule type" value="Genomic_DNA"/>
</dbReference>